<sequence length="131" mass="14325">MRPPMLSLVLCRGSPSTLQASSGDLSPLFVIETRAAGPSTVVRSSSVEARCPRYRRLQATSVLCSLSGPERRVRQQSFVLLCRCLLSTLQASPSDLSPLFVRFVSPPAVASALVRRHVRSLQLRLAPPIRK</sequence>
<dbReference type="AlphaFoldDB" id="A0A8S9TMB6"/>
<name>A0A8S9TMB6_PHYIN</name>
<organism evidence="1 2">
    <name type="scientific">Phytophthora infestans</name>
    <name type="common">Potato late blight agent</name>
    <name type="synonym">Botrytis infestans</name>
    <dbReference type="NCBI Taxonomy" id="4787"/>
    <lineage>
        <taxon>Eukaryota</taxon>
        <taxon>Sar</taxon>
        <taxon>Stramenopiles</taxon>
        <taxon>Oomycota</taxon>
        <taxon>Peronosporomycetes</taxon>
        <taxon>Peronosporales</taxon>
        <taxon>Peronosporaceae</taxon>
        <taxon>Phytophthora</taxon>
    </lineage>
</organism>
<evidence type="ECO:0000313" key="1">
    <source>
        <dbReference type="EMBL" id="KAF4129133.1"/>
    </source>
</evidence>
<proteinExistence type="predicted"/>
<comment type="caution">
    <text evidence="1">The sequence shown here is derived from an EMBL/GenBank/DDBJ whole genome shotgun (WGS) entry which is preliminary data.</text>
</comment>
<gene>
    <name evidence="1" type="ORF">GN958_ATG21688</name>
</gene>
<accession>A0A8S9TMB6</accession>
<protein>
    <submittedName>
        <fullName evidence="1">Uncharacterized protein</fullName>
    </submittedName>
</protein>
<dbReference type="EMBL" id="JAACNO010002989">
    <property type="protein sequence ID" value="KAF4129133.1"/>
    <property type="molecule type" value="Genomic_DNA"/>
</dbReference>
<dbReference type="Proteomes" id="UP000704712">
    <property type="component" value="Unassembled WGS sequence"/>
</dbReference>
<evidence type="ECO:0000313" key="2">
    <source>
        <dbReference type="Proteomes" id="UP000704712"/>
    </source>
</evidence>
<reference evidence="1" key="1">
    <citation type="submission" date="2020-03" db="EMBL/GenBank/DDBJ databases">
        <title>Hybrid Assembly of Korean Phytophthora infestans isolates.</title>
        <authorList>
            <person name="Prokchorchik M."/>
            <person name="Lee Y."/>
            <person name="Seo J."/>
            <person name="Cho J.-H."/>
            <person name="Park Y.-E."/>
            <person name="Jang D.-C."/>
            <person name="Im J.-S."/>
            <person name="Choi J.-G."/>
            <person name="Park H.-J."/>
            <person name="Lee G.-B."/>
            <person name="Lee Y.-G."/>
            <person name="Hong S.-Y."/>
            <person name="Cho K."/>
            <person name="Sohn K.H."/>
        </authorList>
    </citation>
    <scope>NUCLEOTIDE SEQUENCE</scope>
    <source>
        <strain evidence="1">KR_2_A2</strain>
    </source>
</reference>